<proteinExistence type="predicted"/>
<organism evidence="10 11">
    <name type="scientific">Malus domestica</name>
    <name type="common">Apple</name>
    <name type="synonym">Pyrus malus</name>
    <dbReference type="NCBI Taxonomy" id="3750"/>
    <lineage>
        <taxon>Eukaryota</taxon>
        <taxon>Viridiplantae</taxon>
        <taxon>Streptophyta</taxon>
        <taxon>Embryophyta</taxon>
        <taxon>Tracheophyta</taxon>
        <taxon>Spermatophyta</taxon>
        <taxon>Magnoliopsida</taxon>
        <taxon>eudicotyledons</taxon>
        <taxon>Gunneridae</taxon>
        <taxon>Pentapetalae</taxon>
        <taxon>rosids</taxon>
        <taxon>fabids</taxon>
        <taxon>Rosales</taxon>
        <taxon>Rosaceae</taxon>
        <taxon>Amygdaloideae</taxon>
        <taxon>Maleae</taxon>
        <taxon>Malus</taxon>
    </lineage>
</organism>
<feature type="compositionally biased region" description="Basic and acidic residues" evidence="6">
    <location>
        <begin position="524"/>
        <end position="537"/>
    </location>
</feature>
<keyword evidence="2 7" id="KW-0812">Transmembrane</keyword>
<feature type="transmembrane region" description="Helical" evidence="7">
    <location>
        <begin position="273"/>
        <end position="291"/>
    </location>
</feature>
<dbReference type="GO" id="GO:0016020">
    <property type="term" value="C:membrane"/>
    <property type="evidence" value="ECO:0007669"/>
    <property type="project" value="UniProtKB-SubCell"/>
</dbReference>
<keyword evidence="4 7" id="KW-1133">Transmembrane helix</keyword>
<dbReference type="PROSITE" id="PS51192">
    <property type="entry name" value="HELICASE_ATP_BIND_1"/>
    <property type="match status" value="1"/>
</dbReference>
<keyword evidence="3" id="KW-0378">Hydrolase</keyword>
<dbReference type="FunFam" id="3.40.50.10810:FF:000030">
    <property type="entry name" value="ATP-dependent DNA helicase DDM1"/>
    <property type="match status" value="1"/>
</dbReference>
<dbReference type="STRING" id="3750.A0A498HZU9"/>
<feature type="transmembrane region" description="Helical" evidence="7">
    <location>
        <begin position="441"/>
        <end position="466"/>
    </location>
</feature>
<evidence type="ECO:0000256" key="3">
    <source>
        <dbReference type="ARBA" id="ARBA00022801"/>
    </source>
</evidence>
<feature type="compositionally biased region" description="Basic and acidic residues" evidence="6">
    <location>
        <begin position="228"/>
        <end position="237"/>
    </location>
</feature>
<evidence type="ECO:0000256" key="5">
    <source>
        <dbReference type="ARBA" id="ARBA00023136"/>
    </source>
</evidence>
<evidence type="ECO:0000256" key="7">
    <source>
        <dbReference type="SAM" id="Phobius"/>
    </source>
</evidence>
<feature type="transmembrane region" description="Helical" evidence="7">
    <location>
        <begin position="410"/>
        <end position="429"/>
    </location>
</feature>
<evidence type="ECO:0000256" key="1">
    <source>
        <dbReference type="ARBA" id="ARBA00004141"/>
    </source>
</evidence>
<feature type="transmembrane region" description="Helical" evidence="7">
    <location>
        <begin position="192"/>
        <end position="211"/>
    </location>
</feature>
<dbReference type="GO" id="GO:0016787">
    <property type="term" value="F:hydrolase activity"/>
    <property type="evidence" value="ECO:0007669"/>
    <property type="project" value="UniProtKB-KW"/>
</dbReference>
<feature type="transmembrane region" description="Helical" evidence="7">
    <location>
        <begin position="297"/>
        <end position="321"/>
    </location>
</feature>
<evidence type="ECO:0000259" key="8">
    <source>
        <dbReference type="PROSITE" id="PS51192"/>
    </source>
</evidence>
<dbReference type="SUPFAM" id="SSF52540">
    <property type="entry name" value="P-loop containing nucleoside triphosphate hydrolases"/>
    <property type="match status" value="2"/>
</dbReference>
<evidence type="ECO:0000313" key="11">
    <source>
        <dbReference type="Proteomes" id="UP000290289"/>
    </source>
</evidence>
<comment type="caution">
    <text evidence="10">The sequence shown here is derived from an EMBL/GenBank/DDBJ whole genome shotgun (WGS) entry which is preliminary data.</text>
</comment>
<dbReference type="Pfam" id="PF01925">
    <property type="entry name" value="TauE"/>
    <property type="match status" value="2"/>
</dbReference>
<feature type="domain" description="Helicase C-terminal" evidence="9">
    <location>
        <begin position="980"/>
        <end position="1148"/>
    </location>
</feature>
<accession>A0A498HZU9</accession>
<keyword evidence="11" id="KW-1185">Reference proteome</keyword>
<dbReference type="Pfam" id="PF00271">
    <property type="entry name" value="Helicase_C"/>
    <property type="match status" value="1"/>
</dbReference>
<feature type="domain" description="Helicase ATP-binding" evidence="8">
    <location>
        <begin position="665"/>
        <end position="833"/>
    </location>
</feature>
<gene>
    <name evidence="10" type="ORF">DVH24_029876</name>
</gene>
<dbReference type="PROSITE" id="PS51194">
    <property type="entry name" value="HELICASE_CTER"/>
    <property type="match status" value="1"/>
</dbReference>
<dbReference type="Pfam" id="PF00176">
    <property type="entry name" value="SNF2-rel_dom"/>
    <property type="match status" value="1"/>
</dbReference>
<feature type="transmembrane region" description="Helical" evidence="7">
    <location>
        <begin position="13"/>
        <end position="34"/>
    </location>
</feature>
<dbReference type="InterPro" id="IPR038718">
    <property type="entry name" value="SNF2-like_sf"/>
</dbReference>
<protein>
    <recommendedName>
        <fullName evidence="12">ATP-dependent DNA helicase DDM1</fullName>
    </recommendedName>
</protein>
<feature type="region of interest" description="Disordered" evidence="6">
    <location>
        <begin position="581"/>
        <end position="602"/>
    </location>
</feature>
<feature type="region of interest" description="Disordered" evidence="6">
    <location>
        <begin position="524"/>
        <end position="543"/>
    </location>
</feature>
<evidence type="ECO:0000256" key="4">
    <source>
        <dbReference type="ARBA" id="ARBA00022989"/>
    </source>
</evidence>
<dbReference type="FunFam" id="3.40.50.300:FF:001184">
    <property type="entry name" value="Chromatin complex subunit A 106"/>
    <property type="match status" value="1"/>
</dbReference>
<dbReference type="EMBL" id="RDQH01000341">
    <property type="protein sequence ID" value="RXH75155.1"/>
    <property type="molecule type" value="Genomic_DNA"/>
</dbReference>
<dbReference type="GO" id="GO:0005524">
    <property type="term" value="F:ATP binding"/>
    <property type="evidence" value="ECO:0007669"/>
    <property type="project" value="InterPro"/>
</dbReference>
<evidence type="ECO:0000313" key="10">
    <source>
        <dbReference type="EMBL" id="RXH75155.1"/>
    </source>
</evidence>
<dbReference type="InterPro" id="IPR001650">
    <property type="entry name" value="Helicase_C-like"/>
</dbReference>
<dbReference type="Proteomes" id="UP000290289">
    <property type="component" value="Chromosome 15"/>
</dbReference>
<dbReference type="SMART" id="SM00490">
    <property type="entry name" value="HELICc"/>
    <property type="match status" value="1"/>
</dbReference>
<feature type="compositionally biased region" description="Basic and acidic residues" evidence="6">
    <location>
        <begin position="583"/>
        <end position="592"/>
    </location>
</feature>
<keyword evidence="5 7" id="KW-0472">Membrane</keyword>
<dbReference type="InterPro" id="IPR014001">
    <property type="entry name" value="Helicase_ATP-bd"/>
</dbReference>
<evidence type="ECO:0000256" key="2">
    <source>
        <dbReference type="ARBA" id="ARBA00022692"/>
    </source>
</evidence>
<evidence type="ECO:0008006" key="12">
    <source>
        <dbReference type="Google" id="ProtNLM"/>
    </source>
</evidence>
<dbReference type="CDD" id="cd18793">
    <property type="entry name" value="SF2_C_SNF"/>
    <property type="match status" value="1"/>
</dbReference>
<dbReference type="InterPro" id="IPR000330">
    <property type="entry name" value="SNF2_N"/>
</dbReference>
<feature type="region of interest" description="Disordered" evidence="6">
    <location>
        <begin position="228"/>
        <end position="256"/>
    </location>
</feature>
<dbReference type="Gene3D" id="3.40.50.300">
    <property type="entry name" value="P-loop containing nucleotide triphosphate hydrolases"/>
    <property type="match status" value="1"/>
</dbReference>
<dbReference type="Gene3D" id="3.40.50.10810">
    <property type="entry name" value="Tandem AAA-ATPase domain"/>
    <property type="match status" value="1"/>
</dbReference>
<sequence>MARNKATQRAVKVSAGAAAMAIAWAVFINLLIITEVASADRPLRDEIIKPEKSVQKDTHESFFVRVVNFLWQAGGSSYQPVWPEMKFDWKIVVGSIVGFFGAALGSVGGVGGGGIFVPMLALIVGFDPKSSTAISKCMIMGAAGSTVYFNLRLRHPTLDMPLIDYDLALLFQPMLMLGISIGVAFNVMFADWMVTVLLIILFLGTAAKALMKGVETWKKETMMKEEAEKLLESESKPGEGSGEDYKPLPSSPDSLQDEQVPIMRNIYWKELSLLMYVWVAFLIVQIVKTYTKTCSTMFWIMNSLQVPIAISVTLFEAICLCKGTRVIASKGKEITNWKLHQIFLYCSCGIVAGMVGGLLGLGGGFILGPLFLELGIPPQVASATSTFAMLFSSSMSVVQYYLLNRFPVPYAAYFVLVATIAAFTGQHVVRKIIAVLGRASIVIFILALTIFVSAISLGGVGIANMVEKMENQEYMGFENFYFEMATKNDPSADSPTSVLEDEDACEAKIDVKLTEVEEKLLKERVKEEESETGREPEQLPDLNDTQYNKLDELLTQTQLYSQFLLEKMDNITLIGANQPSETVEEKNVEEKKGRGRKRKAAANFDNRKAKKAVEAMLTRSKEGVKTEDENLTEEERIEKEQKELVPLLTGGKLKSYQIKGVKWLISLWQNGLNGILADQMGLGKTIQTIGFLAHLKGNGMDGPYLVIAPLSTLANWVNEISRFTPSINAIVYHGDKKQRDEIRRKYMPRQIGPKFPIIVTSYEVAMADARKCLRHYNWKYLVVDEGHRLKNSKCKLLRELKLLHVDNKILLTGTPLQNNLAELWSLLNFILPDIFSSHEEFESWFDLAGKCSNEAMKEELEEKRRAQMVAKLHAILRPFLLRRMKSDVEHMLPRKKEIILYASMTDHQKHFQDLLINKTLENYLLERGDHVCGMKGKLNNLMVQLRKNCNHPDLLESAFDGSYYYPPVEQIVEQCGKFSLLDRLLKHLFARKHKVLIFSQWTKILDIMEYYFSEKGCEVCRIDGNVKLEERRSQIAAFNDVDSNYRIFLLSTRAGGLGINLTAADTCILYDSDWNPQMDLQAMDRCHRIGQTKPVHVYRLATAQSVEGRILKRAFSKLKLEHVVIGKGQFHQEKAKSSTDVSEEEDLIALLREEESAEDKMIQTVISDKDLERVLDRSDLVCSPADHDEEKANGVANVLPLKGPGWEVVLPTAGGGMLSTLNS</sequence>
<name>A0A498HZU9_MALDO</name>
<feature type="transmembrane region" description="Helical" evidence="7">
    <location>
        <begin position="91"/>
        <end position="121"/>
    </location>
</feature>
<comment type="subcellular location">
    <subcellularLocation>
        <location evidence="1">Membrane</location>
        <topology evidence="1">Multi-pass membrane protein</topology>
    </subcellularLocation>
</comment>
<dbReference type="InterPro" id="IPR049730">
    <property type="entry name" value="SNF2/RAD54-like_C"/>
</dbReference>
<dbReference type="SMART" id="SM00487">
    <property type="entry name" value="DEXDc"/>
    <property type="match status" value="1"/>
</dbReference>
<dbReference type="AlphaFoldDB" id="A0A498HZU9"/>
<evidence type="ECO:0000259" key="9">
    <source>
        <dbReference type="PROSITE" id="PS51194"/>
    </source>
</evidence>
<evidence type="ECO:0000256" key="6">
    <source>
        <dbReference type="SAM" id="MobiDB-lite"/>
    </source>
</evidence>
<feature type="transmembrane region" description="Helical" evidence="7">
    <location>
        <begin position="163"/>
        <end position="186"/>
    </location>
</feature>
<feature type="transmembrane region" description="Helical" evidence="7">
    <location>
        <begin position="342"/>
        <end position="368"/>
    </location>
</feature>
<dbReference type="PANTHER" id="PTHR10799">
    <property type="entry name" value="SNF2/RAD54 HELICASE FAMILY"/>
    <property type="match status" value="1"/>
</dbReference>
<reference evidence="10 11" key="1">
    <citation type="submission" date="2018-10" db="EMBL/GenBank/DDBJ databases">
        <title>A high-quality apple genome assembly.</title>
        <authorList>
            <person name="Hu J."/>
        </authorList>
    </citation>
    <scope>NUCLEOTIDE SEQUENCE [LARGE SCALE GENOMIC DNA]</scope>
    <source>
        <strain evidence="11">cv. HFTH1</strain>
        <tissue evidence="10">Young leaf</tissue>
    </source>
</reference>
<dbReference type="InterPro" id="IPR002781">
    <property type="entry name" value="TM_pro_TauE-like"/>
</dbReference>
<dbReference type="InterPro" id="IPR027417">
    <property type="entry name" value="P-loop_NTPase"/>
</dbReference>